<keyword evidence="1" id="KW-0812">Transmembrane</keyword>
<dbReference type="OrthoDB" id="1524053at2"/>
<dbReference type="EMBL" id="LT907988">
    <property type="protein sequence ID" value="SOE51364.1"/>
    <property type="molecule type" value="Genomic_DNA"/>
</dbReference>
<reference evidence="2 4" key="1">
    <citation type="submission" date="2016-06" db="EMBL/GenBank/DDBJ databases">
        <authorList>
            <person name="Kjaerup R.B."/>
            <person name="Dalgaard T.S."/>
            <person name="Juul-Madsen H.R."/>
        </authorList>
    </citation>
    <scope>NUCLEOTIDE SEQUENCE [LARGE SCALE GENOMIC DNA]</scope>
    <source>
        <strain evidence="2">Orrdi1</strain>
    </source>
</reference>
<dbReference type="EMBL" id="FLRC01000006">
    <property type="protein sequence ID" value="SBT24179.1"/>
    <property type="molecule type" value="Genomic_DNA"/>
</dbReference>
<feature type="transmembrane region" description="Helical" evidence="1">
    <location>
        <begin position="237"/>
        <end position="258"/>
    </location>
</feature>
<protein>
    <submittedName>
        <fullName evidence="2">Integral membrane protein</fullName>
    </submittedName>
</protein>
<dbReference type="InterPro" id="IPR037185">
    <property type="entry name" value="EmrE-like"/>
</dbReference>
<dbReference type="STRING" id="1851544.ODI_02267"/>
<dbReference type="Proteomes" id="UP000078558">
    <property type="component" value="Chromosome I"/>
</dbReference>
<feature type="transmembrane region" description="Helical" evidence="1">
    <location>
        <begin position="58"/>
        <end position="80"/>
    </location>
</feature>
<evidence type="ECO:0000313" key="4">
    <source>
        <dbReference type="Proteomes" id="UP000078558"/>
    </source>
</evidence>
<keyword evidence="1" id="KW-1133">Transmembrane helix</keyword>
<gene>
    <name evidence="2" type="ORF">ODI_02267</name>
    <name evidence="3" type="ORF">ODI_R3388</name>
</gene>
<dbReference type="RefSeq" id="WP_067750088.1">
    <property type="nucleotide sequence ID" value="NZ_LT907988.1"/>
</dbReference>
<dbReference type="KEGG" id="odi:ODI_R3388"/>
<reference evidence="3 4" key="2">
    <citation type="submission" date="2017-08" db="EMBL/GenBank/DDBJ databases">
        <authorList>
            <person name="de Groot N.N."/>
        </authorList>
    </citation>
    <scope>NUCLEOTIDE SEQUENCE [LARGE SCALE GENOMIC DNA]</scope>
    <source>
        <strain evidence="3">Orrdi1</strain>
    </source>
</reference>
<name>A0A1C3JY39_9BURK</name>
<accession>A0A1C3JY39</accession>
<organism evidence="2 4">
    <name type="scientific">Orrella dioscoreae</name>
    <dbReference type="NCBI Taxonomy" id="1851544"/>
    <lineage>
        <taxon>Bacteria</taxon>
        <taxon>Pseudomonadati</taxon>
        <taxon>Pseudomonadota</taxon>
        <taxon>Betaproteobacteria</taxon>
        <taxon>Burkholderiales</taxon>
        <taxon>Alcaligenaceae</taxon>
        <taxon>Orrella</taxon>
    </lineage>
</organism>
<feature type="transmembrane region" description="Helical" evidence="1">
    <location>
        <begin position="117"/>
        <end position="137"/>
    </location>
</feature>
<feature type="transmembrane region" description="Helical" evidence="1">
    <location>
        <begin position="92"/>
        <end position="110"/>
    </location>
</feature>
<feature type="transmembrane region" description="Helical" evidence="1">
    <location>
        <begin position="149"/>
        <end position="166"/>
    </location>
</feature>
<feature type="transmembrane region" description="Helical" evidence="1">
    <location>
        <begin position="33"/>
        <end position="51"/>
    </location>
</feature>
<evidence type="ECO:0000313" key="3">
    <source>
        <dbReference type="EMBL" id="SOE51364.1"/>
    </source>
</evidence>
<feature type="transmembrane region" description="Helical" evidence="1">
    <location>
        <begin position="178"/>
        <end position="198"/>
    </location>
</feature>
<keyword evidence="4" id="KW-1185">Reference proteome</keyword>
<evidence type="ECO:0000313" key="2">
    <source>
        <dbReference type="EMBL" id="SBT24179.1"/>
    </source>
</evidence>
<dbReference type="AlphaFoldDB" id="A0A1C3JY39"/>
<proteinExistence type="predicted"/>
<evidence type="ECO:0000256" key="1">
    <source>
        <dbReference type="SAM" id="Phobius"/>
    </source>
</evidence>
<feature type="transmembrane region" description="Helical" evidence="1">
    <location>
        <begin position="204"/>
        <end position="225"/>
    </location>
</feature>
<sequence length="282" mass="29714">MHYLALSITCSVLVSVLLKLARRHDIDVRQAVAVNYAVAASLCVALLQPSLDTLQRPATPWAVLIALGLLLPSVFLAMAASVRHAGIVRSDAAQRLSLFIPLLAAFLFFGQPLTGKVGAGIAVAFAALACLIGRPQQGPQAGDEGRGRWAWPLAVWLGYGVIDVLFKQLSKAGTQFAGGLLAAFVLAGIVITVTLLALRVRWTWRNAGAGVLLGLANFGNILFYIRAHQQYADDPAVVFAAMNIGVITLGTLVGAFAFHEKLSARNWAGVGLAVSAVLVLIG</sequence>
<keyword evidence="1" id="KW-0472">Membrane</keyword>
<dbReference type="SUPFAM" id="SSF103481">
    <property type="entry name" value="Multidrug resistance efflux transporter EmrE"/>
    <property type="match status" value="2"/>
</dbReference>
<dbReference type="Gene3D" id="1.10.3730.20">
    <property type="match status" value="1"/>
</dbReference>